<dbReference type="AlphaFoldDB" id="A0A918BFT4"/>
<gene>
    <name evidence="2" type="ORF">GCM10010145_38850</name>
</gene>
<reference evidence="2" key="1">
    <citation type="journal article" date="2014" name="Int. J. Syst. Evol. Microbiol.">
        <title>Complete genome sequence of Corynebacterium casei LMG S-19264T (=DSM 44701T), isolated from a smear-ripened cheese.</title>
        <authorList>
            <consortium name="US DOE Joint Genome Institute (JGI-PGF)"/>
            <person name="Walter F."/>
            <person name="Albersmeier A."/>
            <person name="Kalinowski J."/>
            <person name="Ruckert C."/>
        </authorList>
    </citation>
    <scope>NUCLEOTIDE SEQUENCE</scope>
    <source>
        <strain evidence="2">JCM 3131</strain>
    </source>
</reference>
<name>A0A918BFT4_9ACTN</name>
<reference evidence="2" key="2">
    <citation type="submission" date="2020-09" db="EMBL/GenBank/DDBJ databases">
        <authorList>
            <person name="Sun Q."/>
            <person name="Ohkuma M."/>
        </authorList>
    </citation>
    <scope>NUCLEOTIDE SEQUENCE</scope>
    <source>
        <strain evidence="2">JCM 3131</strain>
    </source>
</reference>
<evidence type="ECO:0000313" key="2">
    <source>
        <dbReference type="EMBL" id="GGQ65190.1"/>
    </source>
</evidence>
<dbReference type="Proteomes" id="UP000620156">
    <property type="component" value="Unassembled WGS sequence"/>
</dbReference>
<accession>A0A918BFT4</accession>
<dbReference type="EMBL" id="BMQK01000008">
    <property type="protein sequence ID" value="GGQ65190.1"/>
    <property type="molecule type" value="Genomic_DNA"/>
</dbReference>
<evidence type="ECO:0000256" key="1">
    <source>
        <dbReference type="SAM" id="MobiDB-lite"/>
    </source>
</evidence>
<feature type="compositionally biased region" description="Basic and acidic residues" evidence="1">
    <location>
        <begin position="94"/>
        <end position="103"/>
    </location>
</feature>
<evidence type="ECO:0000313" key="3">
    <source>
        <dbReference type="Proteomes" id="UP000620156"/>
    </source>
</evidence>
<sequence length="103" mass="11289">MAVIGVLRNALGNKVAPPAGQGVRTGTTLFPHDTKRPPPRATAPAPPPRTTPGALTPPHFSQCHERVTNFSPNAHPKATERGQDPITRTHVPHHPREFRMREF</sequence>
<feature type="compositionally biased region" description="Pro residues" evidence="1">
    <location>
        <begin position="39"/>
        <end position="50"/>
    </location>
</feature>
<keyword evidence="3" id="KW-1185">Reference proteome</keyword>
<comment type="caution">
    <text evidence="2">The sequence shown here is derived from an EMBL/GenBank/DDBJ whole genome shotgun (WGS) entry which is preliminary data.</text>
</comment>
<organism evidence="2 3">
    <name type="scientific">Streptomyces ruber</name>
    <dbReference type="NCBI Taxonomy" id="83378"/>
    <lineage>
        <taxon>Bacteria</taxon>
        <taxon>Bacillati</taxon>
        <taxon>Actinomycetota</taxon>
        <taxon>Actinomycetes</taxon>
        <taxon>Kitasatosporales</taxon>
        <taxon>Streptomycetaceae</taxon>
        <taxon>Streptomyces</taxon>
    </lineage>
</organism>
<feature type="region of interest" description="Disordered" evidence="1">
    <location>
        <begin position="13"/>
        <end position="103"/>
    </location>
</feature>
<proteinExistence type="predicted"/>
<protein>
    <submittedName>
        <fullName evidence="2">Uncharacterized protein</fullName>
    </submittedName>
</protein>